<name>A0A366GWJ9_9GAMM</name>
<dbReference type="EMBL" id="QNRO01000003">
    <property type="protein sequence ID" value="RBP32557.1"/>
    <property type="molecule type" value="Genomic_DNA"/>
</dbReference>
<reference evidence="1 2" key="1">
    <citation type="submission" date="2018-06" db="EMBL/GenBank/DDBJ databases">
        <title>Freshwater and sediment microbial communities from various areas in North America, analyzing microbe dynamics in response to fracking.</title>
        <authorList>
            <person name="Lamendella R."/>
        </authorList>
    </citation>
    <scope>NUCLEOTIDE SEQUENCE [LARGE SCALE GENOMIC DNA]</scope>
    <source>
        <strain evidence="1 2">114J</strain>
    </source>
</reference>
<evidence type="ECO:0000313" key="1">
    <source>
        <dbReference type="EMBL" id="RBP32557.1"/>
    </source>
</evidence>
<proteinExistence type="predicted"/>
<dbReference type="PROSITE" id="PS51257">
    <property type="entry name" value="PROKAR_LIPOPROTEIN"/>
    <property type="match status" value="1"/>
</dbReference>
<protein>
    <recommendedName>
        <fullName evidence="3">Lipoprotein</fullName>
    </recommendedName>
</protein>
<evidence type="ECO:0000313" key="2">
    <source>
        <dbReference type="Proteomes" id="UP000252995"/>
    </source>
</evidence>
<organism evidence="1 2">
    <name type="scientific">Marinobacter pelagius</name>
    <dbReference type="NCBI Taxonomy" id="379482"/>
    <lineage>
        <taxon>Bacteria</taxon>
        <taxon>Pseudomonadati</taxon>
        <taxon>Pseudomonadota</taxon>
        <taxon>Gammaproteobacteria</taxon>
        <taxon>Pseudomonadales</taxon>
        <taxon>Marinobacteraceae</taxon>
        <taxon>Marinobacter</taxon>
    </lineage>
</organism>
<dbReference type="AlphaFoldDB" id="A0A366GWJ9"/>
<dbReference type="Proteomes" id="UP000252995">
    <property type="component" value="Unassembled WGS sequence"/>
</dbReference>
<gene>
    <name evidence="1" type="ORF">DET50_103117</name>
</gene>
<dbReference type="RefSeq" id="WP_113861689.1">
    <property type="nucleotide sequence ID" value="NZ_QNRO01000003.1"/>
</dbReference>
<evidence type="ECO:0008006" key="3">
    <source>
        <dbReference type="Google" id="ProtNLM"/>
    </source>
</evidence>
<sequence length="188" mass="20211">MGMMIRVILIAAAGLLAGCVMAPVHYYEPVAPGYKTKGGPCSAGPEDRVLLEYGDITLQVSIERETDRPALLIGIDIPDGHVVTLLTDQLSINGEFRDLGPARTWSPAQAAMVTVGPELVGSGTKKFRWIVSDTSVLPRHFTIETPLPPGFDVYRIQLPAVLLDGEPTGLPELIFRKASGVFSTPINC</sequence>
<accession>A0A366GWJ9</accession>
<comment type="caution">
    <text evidence="1">The sequence shown here is derived from an EMBL/GenBank/DDBJ whole genome shotgun (WGS) entry which is preliminary data.</text>
</comment>